<keyword evidence="5" id="KW-0479">Metal-binding</keyword>
<comment type="caution">
    <text evidence="9">The sequence shown here is derived from an EMBL/GenBank/DDBJ whole genome shotgun (WGS) entry which is preliminary data.</text>
</comment>
<name>A0AAD5A5T0_SILAS</name>
<evidence type="ECO:0000313" key="10">
    <source>
        <dbReference type="Proteomes" id="UP001205998"/>
    </source>
</evidence>
<feature type="domain" description="DDE Tnp4" evidence="8">
    <location>
        <begin position="195"/>
        <end position="347"/>
    </location>
</feature>
<accession>A0AAD5A5T0</accession>
<dbReference type="InterPro" id="IPR027806">
    <property type="entry name" value="HARBI1_dom"/>
</dbReference>
<dbReference type="PANTHER" id="PTHR22930">
    <property type="match status" value="1"/>
</dbReference>
<dbReference type="EMBL" id="MU574796">
    <property type="protein sequence ID" value="KAI5609980.1"/>
    <property type="molecule type" value="Genomic_DNA"/>
</dbReference>
<evidence type="ECO:0000256" key="2">
    <source>
        <dbReference type="ARBA" id="ARBA00004123"/>
    </source>
</evidence>
<sequence>MFKDTTEELPHANISSSIHLFVFAIRNGHNAISVHQTILNIKCFFSTFRVATAAILRSPHRVTLKTGAKWEVMLNLDDDTFYRPFKVTKRQFDFLLMVLQQQGLKRQKARGQPTVPVRIKVLMFLSYMGNQNGFRDISDKFDVSESTAHKSVLEVLAFFSTLGPSFISWPNASRKKTSSAAFHKLCGLDGIIGAIDGCHIKINRPNIRGGDYMNKQSFYSVRLQGIVDEKERFIDIFVGPPGRVDDARMLRASSFYADWQEKMGEYTLLGDSAYTGQADPFIITQKCDNGDLTQDEQLQNSKISLGRTVIDQAFGRMKCKWRRVRDLQNTRLENVVMIIMAACFLHNMCIGDDKMCEEHPEGCPRQTDDHV</sequence>
<dbReference type="PANTHER" id="PTHR22930:SF292">
    <property type="entry name" value="DDE TNP4 DOMAIN-CONTAINING PROTEIN"/>
    <property type="match status" value="1"/>
</dbReference>
<keyword evidence="4" id="KW-0540">Nuclease</keyword>
<comment type="subcellular location">
    <subcellularLocation>
        <location evidence="2">Nucleus</location>
    </subcellularLocation>
</comment>
<reference evidence="9" key="1">
    <citation type="submission" date="2018-07" db="EMBL/GenBank/DDBJ databases">
        <title>Comparative genomics of catfishes provides insights into carnivory and benthic adaptation.</title>
        <authorList>
            <person name="Zhang Y."/>
            <person name="Wang D."/>
            <person name="Peng Z."/>
            <person name="Zheng S."/>
            <person name="Shao F."/>
            <person name="Tao W."/>
        </authorList>
    </citation>
    <scope>NUCLEOTIDE SEQUENCE</scope>
    <source>
        <strain evidence="9">Chongqing</strain>
    </source>
</reference>
<evidence type="ECO:0000256" key="3">
    <source>
        <dbReference type="ARBA" id="ARBA00006958"/>
    </source>
</evidence>
<dbReference type="GO" id="GO:0046872">
    <property type="term" value="F:metal ion binding"/>
    <property type="evidence" value="ECO:0007669"/>
    <property type="project" value="UniProtKB-KW"/>
</dbReference>
<evidence type="ECO:0000256" key="4">
    <source>
        <dbReference type="ARBA" id="ARBA00022722"/>
    </source>
</evidence>
<proteinExistence type="inferred from homology"/>
<protein>
    <submittedName>
        <fullName evidence="9">Nuclease HARBI1</fullName>
    </submittedName>
</protein>
<dbReference type="AlphaFoldDB" id="A0AAD5A5T0"/>
<comment type="similarity">
    <text evidence="3">Belongs to the HARBI1 family.</text>
</comment>
<dbReference type="Proteomes" id="UP001205998">
    <property type="component" value="Unassembled WGS sequence"/>
</dbReference>
<evidence type="ECO:0000313" key="9">
    <source>
        <dbReference type="EMBL" id="KAI5609980.1"/>
    </source>
</evidence>
<evidence type="ECO:0000256" key="6">
    <source>
        <dbReference type="ARBA" id="ARBA00022801"/>
    </source>
</evidence>
<dbReference type="Pfam" id="PF13359">
    <property type="entry name" value="DDE_Tnp_4"/>
    <property type="match status" value="1"/>
</dbReference>
<keyword evidence="7" id="KW-0539">Nucleus</keyword>
<keyword evidence="10" id="KW-1185">Reference proteome</keyword>
<evidence type="ECO:0000256" key="1">
    <source>
        <dbReference type="ARBA" id="ARBA00001968"/>
    </source>
</evidence>
<evidence type="ECO:0000256" key="7">
    <source>
        <dbReference type="ARBA" id="ARBA00023242"/>
    </source>
</evidence>
<gene>
    <name evidence="9" type="ORF">C0J50_5652</name>
</gene>
<organism evidence="9 10">
    <name type="scientific">Silurus asotus</name>
    <name type="common">Amur catfish</name>
    <name type="synonym">Parasilurus asotus</name>
    <dbReference type="NCBI Taxonomy" id="30991"/>
    <lineage>
        <taxon>Eukaryota</taxon>
        <taxon>Metazoa</taxon>
        <taxon>Chordata</taxon>
        <taxon>Craniata</taxon>
        <taxon>Vertebrata</taxon>
        <taxon>Euteleostomi</taxon>
        <taxon>Actinopterygii</taxon>
        <taxon>Neopterygii</taxon>
        <taxon>Teleostei</taxon>
        <taxon>Ostariophysi</taxon>
        <taxon>Siluriformes</taxon>
        <taxon>Siluridae</taxon>
        <taxon>Silurus</taxon>
    </lineage>
</organism>
<evidence type="ECO:0000259" key="8">
    <source>
        <dbReference type="Pfam" id="PF13359"/>
    </source>
</evidence>
<dbReference type="GO" id="GO:0004518">
    <property type="term" value="F:nuclease activity"/>
    <property type="evidence" value="ECO:0007669"/>
    <property type="project" value="UniProtKB-KW"/>
</dbReference>
<dbReference type="GO" id="GO:0005634">
    <property type="term" value="C:nucleus"/>
    <property type="evidence" value="ECO:0007669"/>
    <property type="project" value="UniProtKB-SubCell"/>
</dbReference>
<dbReference type="InterPro" id="IPR045249">
    <property type="entry name" value="HARBI1-like"/>
</dbReference>
<comment type="cofactor">
    <cofactor evidence="1">
        <name>a divalent metal cation</name>
        <dbReference type="ChEBI" id="CHEBI:60240"/>
    </cofactor>
</comment>
<evidence type="ECO:0000256" key="5">
    <source>
        <dbReference type="ARBA" id="ARBA00022723"/>
    </source>
</evidence>
<dbReference type="GO" id="GO:0016787">
    <property type="term" value="F:hydrolase activity"/>
    <property type="evidence" value="ECO:0007669"/>
    <property type="project" value="UniProtKB-KW"/>
</dbReference>
<keyword evidence="6" id="KW-0378">Hydrolase</keyword>